<gene>
    <name evidence="2" type="ORF">BDN70DRAFT_902241</name>
</gene>
<protein>
    <submittedName>
        <fullName evidence="2">Uncharacterized protein</fullName>
    </submittedName>
</protein>
<keyword evidence="3" id="KW-1185">Reference proteome</keyword>
<evidence type="ECO:0000313" key="2">
    <source>
        <dbReference type="EMBL" id="KAF9470275.1"/>
    </source>
</evidence>
<feature type="compositionally biased region" description="Polar residues" evidence="1">
    <location>
        <begin position="1"/>
        <end position="18"/>
    </location>
</feature>
<feature type="region of interest" description="Disordered" evidence="1">
    <location>
        <begin position="163"/>
        <end position="198"/>
    </location>
</feature>
<reference evidence="2" key="1">
    <citation type="submission" date="2020-11" db="EMBL/GenBank/DDBJ databases">
        <authorList>
            <consortium name="DOE Joint Genome Institute"/>
            <person name="Ahrendt S."/>
            <person name="Riley R."/>
            <person name="Andreopoulos W."/>
            <person name="Labutti K."/>
            <person name="Pangilinan J."/>
            <person name="Ruiz-Duenas F.J."/>
            <person name="Barrasa J.M."/>
            <person name="Sanchez-Garcia M."/>
            <person name="Camarero S."/>
            <person name="Miyauchi S."/>
            <person name="Serrano A."/>
            <person name="Linde D."/>
            <person name="Babiker R."/>
            <person name="Drula E."/>
            <person name="Ayuso-Fernandez I."/>
            <person name="Pacheco R."/>
            <person name="Padilla G."/>
            <person name="Ferreira P."/>
            <person name="Barriuso J."/>
            <person name="Kellner H."/>
            <person name="Castanera R."/>
            <person name="Alfaro M."/>
            <person name="Ramirez L."/>
            <person name="Pisabarro A.G."/>
            <person name="Kuo A."/>
            <person name="Tritt A."/>
            <person name="Lipzen A."/>
            <person name="He G."/>
            <person name="Yan M."/>
            <person name="Ng V."/>
            <person name="Cullen D."/>
            <person name="Martin F."/>
            <person name="Rosso M.-N."/>
            <person name="Henrissat B."/>
            <person name="Hibbett D."/>
            <person name="Martinez A.T."/>
            <person name="Grigoriev I.V."/>
        </authorList>
    </citation>
    <scope>NUCLEOTIDE SEQUENCE</scope>
    <source>
        <strain evidence="2">CIRM-BRFM 674</strain>
    </source>
</reference>
<organism evidence="2 3">
    <name type="scientific">Pholiota conissans</name>
    <dbReference type="NCBI Taxonomy" id="109636"/>
    <lineage>
        <taxon>Eukaryota</taxon>
        <taxon>Fungi</taxon>
        <taxon>Dikarya</taxon>
        <taxon>Basidiomycota</taxon>
        <taxon>Agaricomycotina</taxon>
        <taxon>Agaricomycetes</taxon>
        <taxon>Agaricomycetidae</taxon>
        <taxon>Agaricales</taxon>
        <taxon>Agaricineae</taxon>
        <taxon>Strophariaceae</taxon>
        <taxon>Pholiota</taxon>
    </lineage>
</organism>
<name>A0A9P6CQJ6_9AGAR</name>
<dbReference type="Proteomes" id="UP000807469">
    <property type="component" value="Unassembled WGS sequence"/>
</dbReference>
<dbReference type="EMBL" id="MU156106">
    <property type="protein sequence ID" value="KAF9470275.1"/>
    <property type="molecule type" value="Genomic_DNA"/>
</dbReference>
<proteinExistence type="predicted"/>
<comment type="caution">
    <text evidence="2">The sequence shown here is derived from an EMBL/GenBank/DDBJ whole genome shotgun (WGS) entry which is preliminary data.</text>
</comment>
<evidence type="ECO:0000256" key="1">
    <source>
        <dbReference type="SAM" id="MobiDB-lite"/>
    </source>
</evidence>
<feature type="region of interest" description="Disordered" evidence="1">
    <location>
        <begin position="1"/>
        <end position="36"/>
    </location>
</feature>
<dbReference type="AlphaFoldDB" id="A0A9P6CQJ6"/>
<evidence type="ECO:0000313" key="3">
    <source>
        <dbReference type="Proteomes" id="UP000807469"/>
    </source>
</evidence>
<accession>A0A9P6CQJ6</accession>
<sequence length="198" mass="21911">MTLVPSITSNKHSNSDAIESDKQLNSDTTGREVQGARCRRVEIQRGLMVERGRSERGGARAKGWKNIKRTPIRIENRICIMWPECNNHIQFSHPSLPNDPNRERDHNTVKEGWDEGVLAYGVGWAEIKDFSRLSVITSTHPAHLPNETGTPSAVKSDKCSESDAKGVKMDARGPAGWGIMSPWVRGRGLRGGEDGGEE</sequence>